<evidence type="ECO:0000256" key="1">
    <source>
        <dbReference type="SAM" id="MobiDB-lite"/>
    </source>
</evidence>
<evidence type="ECO:0000259" key="3">
    <source>
        <dbReference type="PROSITE" id="PS50006"/>
    </source>
</evidence>
<feature type="region of interest" description="Disordered" evidence="1">
    <location>
        <begin position="674"/>
        <end position="696"/>
    </location>
</feature>
<feature type="compositionally biased region" description="Acidic residues" evidence="1">
    <location>
        <begin position="154"/>
        <end position="166"/>
    </location>
</feature>
<dbReference type="AlphaFoldDB" id="A0A6A6E5K8"/>
<dbReference type="SMART" id="SM00240">
    <property type="entry name" value="FHA"/>
    <property type="match status" value="1"/>
</dbReference>
<dbReference type="SUPFAM" id="SSF49879">
    <property type="entry name" value="SMAD/FHA domain"/>
    <property type="match status" value="1"/>
</dbReference>
<dbReference type="PROSITE" id="PS50006">
    <property type="entry name" value="FHA_DOMAIN"/>
    <property type="match status" value="1"/>
</dbReference>
<feature type="domain" description="FHA" evidence="3">
    <location>
        <begin position="34"/>
        <end position="97"/>
    </location>
</feature>
<feature type="region of interest" description="Disordered" evidence="1">
    <location>
        <begin position="422"/>
        <end position="441"/>
    </location>
</feature>
<name>A0A6A6E5K8_9PEZI</name>
<keyword evidence="2" id="KW-0472">Membrane</keyword>
<feature type="transmembrane region" description="Helical" evidence="2">
    <location>
        <begin position="710"/>
        <end position="732"/>
    </location>
</feature>
<sequence>MLPFDPTLEVTLRSIDGLDDFSERKILLGPNSTVPIGRSSKSAHKNLQAAPNNAFIDSPVISRDHAELSTNTSCGIPIVYIKDNGSMHGTTLNNVLLPRHRDHQLKNGDTLQFGVNVIRDQDSFIAKKYTFESKPAPARPNQSLPRAFSVPDAETSEEEDNDEDIEVLGSSPRVARYGSQSNPVNVDDFEDSQPFVIDVEEDTTMLPIEQGNTKGRGEPVENKAKGLTESEYDPDSFFDEDNSDHASEQSVAHGHDFPIVDSDDENSDGQEQPVELPQVVETKSSHGEMESNANSKIVELLNDREDSSEPEYPSEHDSEDDYDEVSSRGDEEWDDDDASVGGSPGDFDADRRLKLLEMINPERQKCLDGVSSLTPKRDALAPSQIIQSSATVIAPKENQSTNRSSATSMSLRNIMVNEKELTPSPHVGDLENSTDKPGDRVYNPANPTILSALKPNPPKDSESERLKNMDMDSSMFDVFGSTSWEPAPPVPPRPAAPKPMPWASAVPECGSFMMRDNHPHPWLEDPPMHNMFPLPGSDFRTDTFLSFSRVPMGAGMNSSSPTRPYNTYSDGPFRLPTTRANPAPEPAAPKLDAQQMNLGVGPSMCAPTPPTAAIDDWSSISPPQLSKDISKPRTKVSIPEIVEDAPLQPPTPTSVSSLKRKADVLDAEEATVSEVHSSNESTEQETTAVTEVAPTVTEPPRKRLRVGLQYAATAMAGVVVGGLGVLGALITLPESVFQ</sequence>
<feature type="region of interest" description="Disordered" evidence="1">
    <location>
        <begin position="134"/>
        <end position="348"/>
    </location>
</feature>
<accession>A0A6A6E5K8</accession>
<dbReference type="PANTHER" id="PTHR15715:SF37">
    <property type="entry name" value="LD47843P"/>
    <property type="match status" value="1"/>
</dbReference>
<keyword evidence="2" id="KW-1133">Transmembrane helix</keyword>
<evidence type="ECO:0000256" key="2">
    <source>
        <dbReference type="SAM" id="Phobius"/>
    </source>
</evidence>
<dbReference type="PANTHER" id="PTHR15715">
    <property type="entry name" value="CENTROSOMAL PROTEIN OF 170 KDA"/>
    <property type="match status" value="1"/>
</dbReference>
<proteinExistence type="predicted"/>
<dbReference type="InterPro" id="IPR051176">
    <property type="entry name" value="Cent_Immune-Sig_Mod"/>
</dbReference>
<dbReference type="EMBL" id="ML994630">
    <property type="protein sequence ID" value="KAF2186275.1"/>
    <property type="molecule type" value="Genomic_DNA"/>
</dbReference>
<feature type="compositionally biased region" description="Acidic residues" evidence="1">
    <location>
        <begin position="230"/>
        <end position="242"/>
    </location>
</feature>
<dbReference type="Gene3D" id="2.60.200.20">
    <property type="match status" value="1"/>
</dbReference>
<dbReference type="Pfam" id="PF00498">
    <property type="entry name" value="FHA"/>
    <property type="match status" value="1"/>
</dbReference>
<dbReference type="Proteomes" id="UP000800200">
    <property type="component" value="Unassembled WGS sequence"/>
</dbReference>
<dbReference type="OrthoDB" id="4096268at2759"/>
<evidence type="ECO:0000313" key="5">
    <source>
        <dbReference type="Proteomes" id="UP000800200"/>
    </source>
</evidence>
<feature type="compositionally biased region" description="Low complexity" evidence="1">
    <location>
        <begin position="685"/>
        <end position="696"/>
    </location>
</feature>
<protein>
    <recommendedName>
        <fullName evidence="3">FHA domain-containing protein</fullName>
    </recommendedName>
</protein>
<feature type="compositionally biased region" description="Basic and acidic residues" evidence="1">
    <location>
        <begin position="243"/>
        <end position="258"/>
    </location>
</feature>
<dbReference type="InterPro" id="IPR000253">
    <property type="entry name" value="FHA_dom"/>
</dbReference>
<keyword evidence="5" id="KW-1185">Reference proteome</keyword>
<reference evidence="4" key="1">
    <citation type="journal article" date="2020" name="Stud. Mycol.">
        <title>101 Dothideomycetes genomes: a test case for predicting lifestyles and emergence of pathogens.</title>
        <authorList>
            <person name="Haridas S."/>
            <person name="Albert R."/>
            <person name="Binder M."/>
            <person name="Bloem J."/>
            <person name="Labutti K."/>
            <person name="Salamov A."/>
            <person name="Andreopoulos B."/>
            <person name="Baker S."/>
            <person name="Barry K."/>
            <person name="Bills G."/>
            <person name="Bluhm B."/>
            <person name="Cannon C."/>
            <person name="Castanera R."/>
            <person name="Culley D."/>
            <person name="Daum C."/>
            <person name="Ezra D."/>
            <person name="Gonzalez J."/>
            <person name="Henrissat B."/>
            <person name="Kuo A."/>
            <person name="Liang C."/>
            <person name="Lipzen A."/>
            <person name="Lutzoni F."/>
            <person name="Magnuson J."/>
            <person name="Mondo S."/>
            <person name="Nolan M."/>
            <person name="Ohm R."/>
            <person name="Pangilinan J."/>
            <person name="Park H.-J."/>
            <person name="Ramirez L."/>
            <person name="Alfaro M."/>
            <person name="Sun H."/>
            <person name="Tritt A."/>
            <person name="Yoshinaga Y."/>
            <person name="Zwiers L.-H."/>
            <person name="Turgeon B."/>
            <person name="Goodwin S."/>
            <person name="Spatafora J."/>
            <person name="Crous P."/>
            <person name="Grigoriev I."/>
        </authorList>
    </citation>
    <scope>NUCLEOTIDE SEQUENCE</scope>
    <source>
        <strain evidence="4">CBS 207.26</strain>
    </source>
</reference>
<feature type="compositionally biased region" description="Basic and acidic residues" evidence="1">
    <location>
        <begin position="215"/>
        <end position="228"/>
    </location>
</feature>
<keyword evidence="2" id="KW-0812">Transmembrane</keyword>
<dbReference type="InterPro" id="IPR008984">
    <property type="entry name" value="SMAD_FHA_dom_sf"/>
</dbReference>
<evidence type="ECO:0000313" key="4">
    <source>
        <dbReference type="EMBL" id="KAF2186275.1"/>
    </source>
</evidence>
<gene>
    <name evidence="4" type="ORF">K469DRAFT_706941</name>
</gene>
<dbReference type="GO" id="GO:0005737">
    <property type="term" value="C:cytoplasm"/>
    <property type="evidence" value="ECO:0007669"/>
    <property type="project" value="TreeGrafter"/>
</dbReference>
<organism evidence="4 5">
    <name type="scientific">Zopfia rhizophila CBS 207.26</name>
    <dbReference type="NCBI Taxonomy" id="1314779"/>
    <lineage>
        <taxon>Eukaryota</taxon>
        <taxon>Fungi</taxon>
        <taxon>Dikarya</taxon>
        <taxon>Ascomycota</taxon>
        <taxon>Pezizomycotina</taxon>
        <taxon>Dothideomycetes</taxon>
        <taxon>Dothideomycetes incertae sedis</taxon>
        <taxon>Zopfiaceae</taxon>
        <taxon>Zopfia</taxon>
    </lineage>
</organism>